<dbReference type="AlphaFoldDB" id="A0A502FYB7"/>
<gene>
    <name evidence="2" type="ORF">EAH76_07685</name>
</gene>
<organism evidence="2 3">
    <name type="scientific">Sphingomonas glacialis</name>
    <dbReference type="NCBI Taxonomy" id="658225"/>
    <lineage>
        <taxon>Bacteria</taxon>
        <taxon>Pseudomonadati</taxon>
        <taxon>Pseudomonadota</taxon>
        <taxon>Alphaproteobacteria</taxon>
        <taxon>Sphingomonadales</taxon>
        <taxon>Sphingomonadaceae</taxon>
        <taxon>Sphingomonas</taxon>
    </lineage>
</organism>
<proteinExistence type="predicted"/>
<dbReference type="Proteomes" id="UP000319931">
    <property type="component" value="Unassembled WGS sequence"/>
</dbReference>
<accession>A0A502FYB7</accession>
<dbReference type="RefSeq" id="WP_140849677.1">
    <property type="nucleotide sequence ID" value="NZ_RCZC01000002.1"/>
</dbReference>
<sequence length="222" mass="24013">MTRFSSFVIERAKRLDQNRSGVALIEFALLLPVFIVLSLTGAEITNFITTKMRVSQLALQLADDAARMGTGSQLSAKTISESDINDVFIGANLQSGELKLQTNGRVILTDLEPTANPNTANTYKIGWQRCYGAQTSYVPLYTTSTKTGLTGLGPTGRQVITPDNNATMFVEVYYLYTPLVKTSLSPSTYIVEYASMLVRDARDLTGGNSGVYPVAGVTASNC</sequence>
<dbReference type="EMBL" id="RCZC01000002">
    <property type="protein sequence ID" value="TPG54525.1"/>
    <property type="molecule type" value="Genomic_DNA"/>
</dbReference>
<evidence type="ECO:0000313" key="2">
    <source>
        <dbReference type="EMBL" id="TPG54525.1"/>
    </source>
</evidence>
<feature type="transmembrane region" description="Helical" evidence="1">
    <location>
        <begin position="21"/>
        <end position="42"/>
    </location>
</feature>
<name>A0A502FYB7_9SPHN</name>
<keyword evidence="1" id="KW-1133">Transmembrane helix</keyword>
<evidence type="ECO:0000256" key="1">
    <source>
        <dbReference type="SAM" id="Phobius"/>
    </source>
</evidence>
<protein>
    <submittedName>
        <fullName evidence="2">Pilus assembly protein</fullName>
    </submittedName>
</protein>
<reference evidence="2 3" key="1">
    <citation type="journal article" date="2019" name="Environ. Microbiol.">
        <title>Species interactions and distinct microbial communities in high Arctic permafrost affected cryosols are associated with the CH4 and CO2 gas fluxes.</title>
        <authorList>
            <person name="Altshuler I."/>
            <person name="Hamel J."/>
            <person name="Turney S."/>
            <person name="Magnuson E."/>
            <person name="Levesque R."/>
            <person name="Greer C."/>
            <person name="Whyte L.G."/>
        </authorList>
    </citation>
    <scope>NUCLEOTIDE SEQUENCE [LARGE SCALE GENOMIC DNA]</scope>
    <source>
        <strain evidence="2 3">E6.1</strain>
    </source>
</reference>
<keyword evidence="1" id="KW-0812">Transmembrane</keyword>
<comment type="caution">
    <text evidence="2">The sequence shown here is derived from an EMBL/GenBank/DDBJ whole genome shotgun (WGS) entry which is preliminary data.</text>
</comment>
<keyword evidence="3" id="KW-1185">Reference proteome</keyword>
<keyword evidence="1" id="KW-0472">Membrane</keyword>
<dbReference type="OrthoDB" id="7432392at2"/>
<evidence type="ECO:0000313" key="3">
    <source>
        <dbReference type="Proteomes" id="UP000319931"/>
    </source>
</evidence>